<evidence type="ECO:0000313" key="6">
    <source>
        <dbReference type="Proteomes" id="UP000054359"/>
    </source>
</evidence>
<dbReference type="InterPro" id="IPR050621">
    <property type="entry name" value="Tudor_domain_containing"/>
</dbReference>
<organism evidence="5 6">
    <name type="scientific">Stegodyphus mimosarum</name>
    <name type="common">African social velvet spider</name>
    <dbReference type="NCBI Taxonomy" id="407821"/>
    <lineage>
        <taxon>Eukaryota</taxon>
        <taxon>Metazoa</taxon>
        <taxon>Ecdysozoa</taxon>
        <taxon>Arthropoda</taxon>
        <taxon>Chelicerata</taxon>
        <taxon>Arachnida</taxon>
        <taxon>Araneae</taxon>
        <taxon>Araneomorphae</taxon>
        <taxon>Entelegynae</taxon>
        <taxon>Eresoidea</taxon>
        <taxon>Eresidae</taxon>
        <taxon>Stegodyphus</taxon>
    </lineage>
</organism>
<dbReference type="PROSITE" id="PS50102">
    <property type="entry name" value="RRM"/>
    <property type="match status" value="1"/>
</dbReference>
<dbReference type="STRING" id="407821.A0A087UWC3"/>
<dbReference type="InterPro" id="IPR002999">
    <property type="entry name" value="Tudor"/>
</dbReference>
<dbReference type="InterPro" id="IPR012677">
    <property type="entry name" value="Nucleotide-bd_a/b_plait_sf"/>
</dbReference>
<dbReference type="InterPro" id="IPR000504">
    <property type="entry name" value="RRM_dom"/>
</dbReference>
<dbReference type="PANTHER" id="PTHR22948">
    <property type="entry name" value="TUDOR DOMAIN CONTAINING PROTEIN"/>
    <property type="match status" value="1"/>
</dbReference>
<dbReference type="SMART" id="SM00333">
    <property type="entry name" value="TUDOR"/>
    <property type="match status" value="1"/>
</dbReference>
<name>A0A087UWC3_STEMI</name>
<accession>A0A087UWC3</accession>
<dbReference type="GO" id="GO:0003723">
    <property type="term" value="F:RNA binding"/>
    <property type="evidence" value="ECO:0007669"/>
    <property type="project" value="UniProtKB-UniRule"/>
</dbReference>
<reference evidence="5 6" key="1">
    <citation type="submission" date="2013-11" db="EMBL/GenBank/DDBJ databases">
        <title>Genome sequencing of Stegodyphus mimosarum.</title>
        <authorList>
            <person name="Bechsgaard J."/>
        </authorList>
    </citation>
    <scope>NUCLEOTIDE SEQUENCE [LARGE SCALE GENOMIC DNA]</scope>
</reference>
<keyword evidence="1 2" id="KW-0694">RNA-binding</keyword>
<dbReference type="Gene3D" id="2.40.50.90">
    <property type="match status" value="1"/>
</dbReference>
<evidence type="ECO:0000259" key="4">
    <source>
        <dbReference type="PROSITE" id="PS50304"/>
    </source>
</evidence>
<dbReference type="InterPro" id="IPR047383">
    <property type="entry name" value="Tudor_TDRD8"/>
</dbReference>
<evidence type="ECO:0000259" key="3">
    <source>
        <dbReference type="PROSITE" id="PS50102"/>
    </source>
</evidence>
<evidence type="ECO:0000256" key="2">
    <source>
        <dbReference type="PROSITE-ProRule" id="PRU00176"/>
    </source>
</evidence>
<dbReference type="InterPro" id="IPR035437">
    <property type="entry name" value="SNase_OB-fold_sf"/>
</dbReference>
<keyword evidence="6" id="KW-1185">Reference proteome</keyword>
<dbReference type="PROSITE" id="PS50304">
    <property type="entry name" value="TUDOR"/>
    <property type="match status" value="1"/>
</dbReference>
<feature type="domain" description="Tudor" evidence="4">
    <location>
        <begin position="173"/>
        <end position="248"/>
    </location>
</feature>
<dbReference type="PANTHER" id="PTHR22948:SF73">
    <property type="entry name" value="SERINE_THREONINE-PROTEIN KINASE 31"/>
    <property type="match status" value="1"/>
</dbReference>
<dbReference type="Gene3D" id="2.30.30.140">
    <property type="match status" value="1"/>
</dbReference>
<protein>
    <submittedName>
        <fullName evidence="5">Serine/threonine-protein kinase 31</fullName>
    </submittedName>
</protein>
<dbReference type="SUPFAM" id="SSF63748">
    <property type="entry name" value="Tudor/PWWP/MBT"/>
    <property type="match status" value="1"/>
</dbReference>
<dbReference type="InterPro" id="IPR035979">
    <property type="entry name" value="RBD_domain_sf"/>
</dbReference>
<dbReference type="CDD" id="cd20430">
    <property type="entry name" value="Tudor_TDRD8"/>
    <property type="match status" value="1"/>
</dbReference>
<dbReference type="EMBL" id="KK121988">
    <property type="protein sequence ID" value="KFM81662.1"/>
    <property type="molecule type" value="Genomic_DNA"/>
</dbReference>
<feature type="domain" description="RRM" evidence="3">
    <location>
        <begin position="10"/>
        <end position="85"/>
    </location>
</feature>
<dbReference type="SMART" id="SM00360">
    <property type="entry name" value="RRM"/>
    <property type="match status" value="1"/>
</dbReference>
<gene>
    <name evidence="5" type="ORF">X975_07228</name>
</gene>
<dbReference type="Pfam" id="PF00076">
    <property type="entry name" value="RRM_1"/>
    <property type="match status" value="1"/>
</dbReference>
<dbReference type="CDD" id="cd00590">
    <property type="entry name" value="RRM_SF"/>
    <property type="match status" value="1"/>
</dbReference>
<evidence type="ECO:0000256" key="1">
    <source>
        <dbReference type="ARBA" id="ARBA00022884"/>
    </source>
</evidence>
<dbReference type="GO" id="GO:0016301">
    <property type="term" value="F:kinase activity"/>
    <property type="evidence" value="ECO:0007669"/>
    <property type="project" value="UniProtKB-KW"/>
</dbReference>
<feature type="non-terminal residue" evidence="5">
    <location>
        <position position="381"/>
    </location>
</feature>
<dbReference type="GO" id="GO:0005737">
    <property type="term" value="C:cytoplasm"/>
    <property type="evidence" value="ECO:0007669"/>
    <property type="project" value="UniProtKB-ARBA"/>
</dbReference>
<keyword evidence="5" id="KW-0808">Transferase</keyword>
<dbReference type="Proteomes" id="UP000054359">
    <property type="component" value="Unassembled WGS sequence"/>
</dbReference>
<dbReference type="SUPFAM" id="SSF54928">
    <property type="entry name" value="RNA-binding domain, RBD"/>
    <property type="match status" value="1"/>
</dbReference>
<dbReference type="Pfam" id="PF00567">
    <property type="entry name" value="TUDOR"/>
    <property type="match status" value="1"/>
</dbReference>
<dbReference type="Gene3D" id="3.30.70.330">
    <property type="match status" value="1"/>
</dbReference>
<proteinExistence type="predicted"/>
<dbReference type="AlphaFoldDB" id="A0A087UWC3"/>
<keyword evidence="5" id="KW-0418">Kinase</keyword>
<sequence length="381" mass="43647">MIRKEQQLTFDIYIGNVPNHIQQADLKNFFQRYGEVKAVLCRWKNDDIGYAIVKFCFKHDADRVLREVSEVYLKGYHMPIKLARRSDHSNEDQNGVASFKQNVDRKALPYSTRYNNSFPYSNPNSEYPSLLHVPVKEVPQDPLMIEMLCTSVEDAITFYGCPVYRLDELRDFSIAINNLCSKLPRLNRKPVIRQVYAAIYSEDKSWYRCIVQNVTSAGMCTICYIDYGNTEEVRYLNLVELPDSLQNVPAFCTKCVFCNLECDKSSSSFSKVSYLEHLVNQRMSLCAYVSPSSLEYQVYKCICNGIDVISESVKKGFAKYKSSQRSSSAKSPVHMIKSIKSKVFKSKNSKTSMDSVSSNANLSLQNSHQIEISFLMAQMVK</sequence>
<dbReference type="FunFam" id="2.30.30.140:FF:000018">
    <property type="entry name" value="Serine/threonine-protein kinase 31"/>
    <property type="match status" value="1"/>
</dbReference>
<evidence type="ECO:0000313" key="5">
    <source>
        <dbReference type="EMBL" id="KFM81662.1"/>
    </source>
</evidence>
<dbReference type="OrthoDB" id="6425270at2759"/>